<dbReference type="Pfam" id="PF10642">
    <property type="entry name" value="Tom5"/>
    <property type="match status" value="1"/>
</dbReference>
<dbReference type="InterPro" id="IPR019603">
    <property type="entry name" value="Tom5"/>
</dbReference>
<dbReference type="eggNOG" id="ENOG502SD3F">
    <property type="taxonomic scope" value="Eukaryota"/>
</dbReference>
<evidence type="ECO:0000256" key="3">
    <source>
        <dbReference type="ARBA" id="ARBA00022692"/>
    </source>
</evidence>
<reference evidence="12 13" key="1">
    <citation type="journal article" date="2011" name="Proc. Natl. Acad. Sci. U.S.A.">
        <title>Evolutionary erosion of yeast sex chromosomes by mating-type switching accidents.</title>
        <authorList>
            <person name="Gordon J.L."/>
            <person name="Armisen D."/>
            <person name="Proux-Wera E."/>
            <person name="Oheigeartaigh S.S."/>
            <person name="Byrne K.P."/>
            <person name="Wolfe K.H."/>
        </authorList>
    </citation>
    <scope>NUCLEOTIDE SEQUENCE [LARGE SCALE GENOMIC DNA]</scope>
    <source>
        <strain evidence="13">ATCC 24235 / CBS 4417 / NBRC 1672 / NRRL Y-8282 / UCD 70-5</strain>
    </source>
</reference>
<evidence type="ECO:0000256" key="5">
    <source>
        <dbReference type="ARBA" id="ARBA00022927"/>
    </source>
</evidence>
<evidence type="ECO:0000313" key="12">
    <source>
        <dbReference type="EMBL" id="CCE62951.1"/>
    </source>
</evidence>
<dbReference type="OrthoDB" id="3999796at2759"/>
<accession>G8BSY0</accession>
<dbReference type="GO" id="GO:0006626">
    <property type="term" value="P:protein targeting to mitochondrion"/>
    <property type="evidence" value="ECO:0007669"/>
    <property type="project" value="EnsemblFungi"/>
</dbReference>
<evidence type="ECO:0000256" key="10">
    <source>
        <dbReference type="SAM" id="MobiDB-lite"/>
    </source>
</evidence>
<keyword evidence="7" id="KW-0496">Mitochondrion</keyword>
<evidence type="ECO:0000256" key="7">
    <source>
        <dbReference type="ARBA" id="ARBA00023128"/>
    </source>
</evidence>
<comment type="similarity">
    <text evidence="9">Belongs to the Tom5 family.</text>
</comment>
<keyword evidence="4" id="KW-1000">Mitochondrion outer membrane</keyword>
<dbReference type="GO" id="GO:0045040">
    <property type="term" value="P:protein insertion into mitochondrial outer membrane"/>
    <property type="evidence" value="ECO:0007669"/>
    <property type="project" value="EnsemblFungi"/>
</dbReference>
<dbReference type="RefSeq" id="XP_003685385.1">
    <property type="nucleotide sequence ID" value="XM_003685337.1"/>
</dbReference>
<evidence type="ECO:0000256" key="1">
    <source>
        <dbReference type="ARBA" id="ARBA00004572"/>
    </source>
</evidence>
<keyword evidence="13" id="KW-1185">Reference proteome</keyword>
<evidence type="ECO:0000256" key="2">
    <source>
        <dbReference type="ARBA" id="ARBA00022448"/>
    </source>
</evidence>
<evidence type="ECO:0000256" key="11">
    <source>
        <dbReference type="SAM" id="Phobius"/>
    </source>
</evidence>
<dbReference type="EMBL" id="HE612859">
    <property type="protein sequence ID" value="CCE62951.1"/>
    <property type="molecule type" value="Genomic_DNA"/>
</dbReference>
<comment type="subcellular location">
    <subcellularLocation>
        <location evidence="1">Mitochondrion outer membrane</location>
        <topology evidence="1">Single-pass membrane protein</topology>
    </subcellularLocation>
</comment>
<dbReference type="HOGENOM" id="CLU_209440_1_1_1"/>
<dbReference type="GO" id="GO:0008320">
    <property type="term" value="F:protein transmembrane transporter activity"/>
    <property type="evidence" value="ECO:0007669"/>
    <property type="project" value="EnsemblFungi"/>
</dbReference>
<dbReference type="OMA" id="SPIVWHF"/>
<keyword evidence="3 11" id="KW-0812">Transmembrane</keyword>
<dbReference type="AlphaFoldDB" id="G8BSY0"/>
<feature type="transmembrane region" description="Helical" evidence="11">
    <location>
        <begin position="25"/>
        <end position="45"/>
    </location>
</feature>
<keyword evidence="5" id="KW-0653">Protein transport</keyword>
<evidence type="ECO:0000256" key="8">
    <source>
        <dbReference type="ARBA" id="ARBA00023136"/>
    </source>
</evidence>
<keyword evidence="6 11" id="KW-1133">Transmembrane helix</keyword>
<dbReference type="GO" id="GO:0005742">
    <property type="term" value="C:mitochondrial outer membrane translocase complex"/>
    <property type="evidence" value="ECO:0007669"/>
    <property type="project" value="EnsemblFungi"/>
</dbReference>
<organism evidence="12 13">
    <name type="scientific">Tetrapisispora phaffii (strain ATCC 24235 / CBS 4417 / NBRC 1672 / NRRL Y-8282 / UCD 70-5)</name>
    <name type="common">Yeast</name>
    <name type="synonym">Fabospora phaffii</name>
    <dbReference type="NCBI Taxonomy" id="1071381"/>
    <lineage>
        <taxon>Eukaryota</taxon>
        <taxon>Fungi</taxon>
        <taxon>Dikarya</taxon>
        <taxon>Ascomycota</taxon>
        <taxon>Saccharomycotina</taxon>
        <taxon>Saccharomycetes</taxon>
        <taxon>Saccharomycetales</taxon>
        <taxon>Saccharomycetaceae</taxon>
        <taxon>Tetrapisispora</taxon>
    </lineage>
</organism>
<dbReference type="Proteomes" id="UP000005666">
    <property type="component" value="Chromosome 4"/>
</dbReference>
<keyword evidence="8 11" id="KW-0472">Membrane</keyword>
<proteinExistence type="inferred from homology"/>
<gene>
    <name evidence="12" type="primary">TPHA0D03150</name>
    <name evidence="12" type="ordered locus">TPHA_0D03150</name>
</gene>
<dbReference type="KEGG" id="tpf:TPHA_0D03150"/>
<keyword evidence="2" id="KW-0813">Transport</keyword>
<feature type="region of interest" description="Disordered" evidence="10">
    <location>
        <begin position="1"/>
        <end position="21"/>
    </location>
</feature>
<evidence type="ECO:0000256" key="9">
    <source>
        <dbReference type="ARBA" id="ARBA00025716"/>
    </source>
</evidence>
<evidence type="ECO:0000313" key="13">
    <source>
        <dbReference type="Proteomes" id="UP000005666"/>
    </source>
</evidence>
<evidence type="ECO:0008006" key="14">
    <source>
        <dbReference type="Google" id="ProtNLM"/>
    </source>
</evidence>
<protein>
    <recommendedName>
        <fullName evidence="14">Mitochondrial import receptor subunit TOM5</fullName>
    </recommendedName>
</protein>
<dbReference type="GeneID" id="11534127"/>
<evidence type="ECO:0000256" key="4">
    <source>
        <dbReference type="ARBA" id="ARBA00022787"/>
    </source>
</evidence>
<name>G8BSY0_TETPH</name>
<dbReference type="GO" id="GO:0070096">
    <property type="term" value="P:mitochondrial outer membrane translocase complex assembly"/>
    <property type="evidence" value="ECO:0007669"/>
    <property type="project" value="EnsemblFungi"/>
</dbReference>
<evidence type="ECO:0000256" key="6">
    <source>
        <dbReference type="ARBA" id="ARBA00022989"/>
    </source>
</evidence>
<sequence>MFGLPQGEPSEEEKQLHQQQTNATVRNSLCAAALLWVSPMVWNFVKKQWK</sequence>